<organism evidence="1">
    <name type="scientific">Prunus dulcis</name>
    <name type="common">Almond</name>
    <name type="synonym">Amygdalus dulcis</name>
    <dbReference type="NCBI Taxonomy" id="3755"/>
    <lineage>
        <taxon>Eukaryota</taxon>
        <taxon>Viridiplantae</taxon>
        <taxon>Streptophyta</taxon>
        <taxon>Embryophyta</taxon>
        <taxon>Tracheophyta</taxon>
        <taxon>Spermatophyta</taxon>
        <taxon>Magnoliopsida</taxon>
        <taxon>eudicotyledons</taxon>
        <taxon>Gunneridae</taxon>
        <taxon>Pentapetalae</taxon>
        <taxon>rosids</taxon>
        <taxon>fabids</taxon>
        <taxon>Rosales</taxon>
        <taxon>Rosaceae</taxon>
        <taxon>Amygdaloideae</taxon>
        <taxon>Amygdaleae</taxon>
        <taxon>Prunus</taxon>
    </lineage>
</organism>
<dbReference type="EMBL" id="AP020703">
    <property type="protein sequence ID" value="BBN68296.1"/>
    <property type="molecule type" value="Genomic_DNA"/>
</dbReference>
<proteinExistence type="predicted"/>
<name>A0A5H2Y0M0_PRUDU</name>
<reference evidence="1" key="1">
    <citation type="journal article" date="2019" name="Science">
        <title>Mutation of a bHLH transcription factor allowed almond domestication.</title>
        <authorList>
            <person name="Sanchez-Perez R."/>
            <person name="Pavan S."/>
            <person name="Mazzeo R."/>
            <person name="Moldovan C."/>
            <person name="Aiese Cigliano R."/>
            <person name="Del Cueto J."/>
            <person name="Ricciardi F."/>
            <person name="Lotti C."/>
            <person name="Ricciardi L."/>
            <person name="Dicenta F."/>
            <person name="Lopez-Marques R.L."/>
            <person name="Lindberg Moller B."/>
        </authorList>
    </citation>
    <scope>NUCLEOTIDE SEQUENCE</scope>
</reference>
<evidence type="ECO:0000313" key="1">
    <source>
        <dbReference type="EMBL" id="BBN68296.1"/>
    </source>
</evidence>
<sequence length="115" mass="12936">MVQRYPRGGSSYLDIHDQEVLDSLSDRPLKGEGRLECQRASIIEFTRPDSTVPILGTSSDRTRPNFHFGIRAKSCACPTPGECRAQGTFLPFLCQLPFKIPLDFCRKFGRVSPVF</sequence>
<dbReference type="AlphaFoldDB" id="A0A5H2Y0M0"/>
<accession>A0A5H2Y0M0</accession>
<protein>
    <submittedName>
        <fullName evidence="1">Uncharacterized protein</fullName>
    </submittedName>
</protein>
<gene>
    <name evidence="1" type="ORF">Prudu_366S000600</name>
</gene>